<protein>
    <submittedName>
        <fullName evidence="6">Carotenoid oxygenase</fullName>
    </submittedName>
</protein>
<dbReference type="GO" id="GO:0046872">
    <property type="term" value="F:metal ion binding"/>
    <property type="evidence" value="ECO:0007669"/>
    <property type="project" value="UniProtKB-KW"/>
</dbReference>
<evidence type="ECO:0000313" key="6">
    <source>
        <dbReference type="EMBL" id="KAK4442361.1"/>
    </source>
</evidence>
<keyword evidence="4 5" id="KW-0408">Iron</keyword>
<reference evidence="6" key="2">
    <citation type="submission" date="2023-05" db="EMBL/GenBank/DDBJ databases">
        <authorList>
            <consortium name="Lawrence Berkeley National Laboratory"/>
            <person name="Steindorff A."/>
            <person name="Hensen N."/>
            <person name="Bonometti L."/>
            <person name="Westerberg I."/>
            <person name="Brannstrom I.O."/>
            <person name="Guillou S."/>
            <person name="Cros-Aarteil S."/>
            <person name="Calhoun S."/>
            <person name="Haridas S."/>
            <person name="Kuo A."/>
            <person name="Mondo S."/>
            <person name="Pangilinan J."/>
            <person name="Riley R."/>
            <person name="Labutti K."/>
            <person name="Andreopoulos B."/>
            <person name="Lipzen A."/>
            <person name="Chen C."/>
            <person name="Yanf M."/>
            <person name="Daum C."/>
            <person name="Ng V."/>
            <person name="Clum A."/>
            <person name="Ohm R."/>
            <person name="Martin F."/>
            <person name="Silar P."/>
            <person name="Natvig D."/>
            <person name="Lalanne C."/>
            <person name="Gautier V."/>
            <person name="Ament-Velasquez S.L."/>
            <person name="Kruys A."/>
            <person name="Hutchinson M.I."/>
            <person name="Powell A.J."/>
            <person name="Barry K."/>
            <person name="Miller A.N."/>
            <person name="Grigoriev I.V."/>
            <person name="Debuchy R."/>
            <person name="Gladieux P."/>
            <person name="Thoren M.H."/>
            <person name="Johannesson H."/>
        </authorList>
    </citation>
    <scope>NUCLEOTIDE SEQUENCE</scope>
    <source>
        <strain evidence="6">PSN243</strain>
    </source>
</reference>
<comment type="similarity">
    <text evidence="1">Belongs to the carotenoid oxygenase family.</text>
</comment>
<dbReference type="EMBL" id="MU866019">
    <property type="protein sequence ID" value="KAK4442361.1"/>
    <property type="molecule type" value="Genomic_DNA"/>
</dbReference>
<keyword evidence="3" id="KW-0560">Oxidoreductase</keyword>
<organism evidence="6 7">
    <name type="scientific">Podospora aff. communis PSN243</name>
    <dbReference type="NCBI Taxonomy" id="3040156"/>
    <lineage>
        <taxon>Eukaryota</taxon>
        <taxon>Fungi</taxon>
        <taxon>Dikarya</taxon>
        <taxon>Ascomycota</taxon>
        <taxon>Pezizomycotina</taxon>
        <taxon>Sordariomycetes</taxon>
        <taxon>Sordariomycetidae</taxon>
        <taxon>Sordariales</taxon>
        <taxon>Podosporaceae</taxon>
        <taxon>Podospora</taxon>
    </lineage>
</organism>
<evidence type="ECO:0000256" key="5">
    <source>
        <dbReference type="PIRSR" id="PIRSR604294-1"/>
    </source>
</evidence>
<feature type="binding site" evidence="5">
    <location>
        <position position="609"/>
    </location>
    <ligand>
        <name>Fe cation</name>
        <dbReference type="ChEBI" id="CHEBI:24875"/>
        <note>catalytic</note>
    </ligand>
</feature>
<name>A0AAV9FZ01_9PEZI</name>
<evidence type="ECO:0000313" key="7">
    <source>
        <dbReference type="Proteomes" id="UP001321760"/>
    </source>
</evidence>
<dbReference type="Pfam" id="PF03055">
    <property type="entry name" value="RPE65"/>
    <property type="match status" value="1"/>
</dbReference>
<dbReference type="PANTHER" id="PTHR10543">
    <property type="entry name" value="BETA-CAROTENE DIOXYGENASE"/>
    <property type="match status" value="1"/>
</dbReference>
<dbReference type="GO" id="GO:0016121">
    <property type="term" value="P:carotene catabolic process"/>
    <property type="evidence" value="ECO:0007669"/>
    <property type="project" value="TreeGrafter"/>
</dbReference>
<feature type="binding site" evidence="5">
    <location>
        <position position="330"/>
    </location>
    <ligand>
        <name>Fe cation</name>
        <dbReference type="ChEBI" id="CHEBI:24875"/>
        <note>catalytic</note>
    </ligand>
</feature>
<dbReference type="PANTHER" id="PTHR10543:SF24">
    <property type="entry name" value="CAROTENOID ISOMEROOXYGENASE"/>
    <property type="match status" value="1"/>
</dbReference>
<evidence type="ECO:0000256" key="2">
    <source>
        <dbReference type="ARBA" id="ARBA00022723"/>
    </source>
</evidence>
<keyword evidence="7" id="KW-1185">Reference proteome</keyword>
<comment type="cofactor">
    <cofactor evidence="5">
        <name>Fe(2+)</name>
        <dbReference type="ChEBI" id="CHEBI:29033"/>
    </cofactor>
    <text evidence="5">Binds 1 Fe(2+) ion per subunit.</text>
</comment>
<sequence length="620" mass="68588">MAQLPSSDAVVMDLFSNTTPVQPTRRGGGDEDHDFKAIVDNLTCAAYKEWPNEAGFDGLTEERGPIEIAVSGHIPSWAIGSLFRTGPGIYKVENTPIGTFRTNHWFDGLAHVHRFDIVPDNNSVAKKGVKVFYSSRRQSDQMMKYIREHGDRKYFSFAQRRDPCIGLFAKMMSTWRVIRANPEDKGIENISVAVHPDMPWPVSVAKPIAGAEPELSDGQQSQAPLSQGGHRAGLLQNVWITTDNAGLKRFDPDTLEPIGFAAQQNLHPDLVGPTSCAHAQKDPVTGDVFNFNLQFGRQPTYRIFRVSASTGETEILATINGVGIRPAYIHSFFLTPSFVVLCVPSSHFGLGGLKVLWERNLLDAIEPFDESKKCKWFVVDRLRGKGLIEQFETDAGFFFHSVNAFEEIIDAKTGEGSLTCDVIEYPTLDVMHGLYYDVLLQRNEADKKFFGDPRTAKRAMAHLTRYNIPLSGDLAEMRDEKETLAIKKVFSIPAPHVGELPTINPQFATRRHRYVYSLAHLGRSTAADAIVKTDMETREALFWNISPGHNPGEAIFVPRPDGSEEDDGVLLSVVLDGKKKTSYLACLDAKTMTELGRAEIGFAVGLGFHGVHVAGNLGGK</sequence>
<proteinExistence type="inferred from homology"/>
<dbReference type="InterPro" id="IPR004294">
    <property type="entry name" value="Carotenoid_Oase"/>
</dbReference>
<comment type="caution">
    <text evidence="6">The sequence shown here is derived from an EMBL/GenBank/DDBJ whole genome shotgun (WGS) entry which is preliminary data.</text>
</comment>
<dbReference type="Proteomes" id="UP001321760">
    <property type="component" value="Unassembled WGS sequence"/>
</dbReference>
<feature type="binding site" evidence="5">
    <location>
        <position position="278"/>
    </location>
    <ligand>
        <name>Fe cation</name>
        <dbReference type="ChEBI" id="CHEBI:24875"/>
        <note>catalytic</note>
    </ligand>
</feature>
<dbReference type="GO" id="GO:0010436">
    <property type="term" value="F:carotenoid dioxygenase activity"/>
    <property type="evidence" value="ECO:0007669"/>
    <property type="project" value="TreeGrafter"/>
</dbReference>
<reference evidence="6" key="1">
    <citation type="journal article" date="2023" name="Mol. Phylogenet. Evol.">
        <title>Genome-scale phylogeny and comparative genomics of the fungal order Sordariales.</title>
        <authorList>
            <person name="Hensen N."/>
            <person name="Bonometti L."/>
            <person name="Westerberg I."/>
            <person name="Brannstrom I.O."/>
            <person name="Guillou S."/>
            <person name="Cros-Aarteil S."/>
            <person name="Calhoun S."/>
            <person name="Haridas S."/>
            <person name="Kuo A."/>
            <person name="Mondo S."/>
            <person name="Pangilinan J."/>
            <person name="Riley R."/>
            <person name="LaButti K."/>
            <person name="Andreopoulos B."/>
            <person name="Lipzen A."/>
            <person name="Chen C."/>
            <person name="Yan M."/>
            <person name="Daum C."/>
            <person name="Ng V."/>
            <person name="Clum A."/>
            <person name="Steindorff A."/>
            <person name="Ohm R.A."/>
            <person name="Martin F."/>
            <person name="Silar P."/>
            <person name="Natvig D.O."/>
            <person name="Lalanne C."/>
            <person name="Gautier V."/>
            <person name="Ament-Velasquez S.L."/>
            <person name="Kruys A."/>
            <person name="Hutchinson M.I."/>
            <person name="Powell A.J."/>
            <person name="Barry K."/>
            <person name="Miller A.N."/>
            <person name="Grigoriev I.V."/>
            <person name="Debuchy R."/>
            <person name="Gladieux P."/>
            <person name="Hiltunen Thoren M."/>
            <person name="Johannesson H."/>
        </authorList>
    </citation>
    <scope>NUCLEOTIDE SEQUENCE</scope>
    <source>
        <strain evidence="6">PSN243</strain>
    </source>
</reference>
<feature type="binding site" evidence="5">
    <location>
        <position position="400"/>
    </location>
    <ligand>
        <name>Fe cation</name>
        <dbReference type="ChEBI" id="CHEBI:24875"/>
        <note>catalytic</note>
    </ligand>
</feature>
<gene>
    <name evidence="6" type="ORF">QBC34DRAFT_25899</name>
</gene>
<evidence type="ECO:0000256" key="1">
    <source>
        <dbReference type="ARBA" id="ARBA00006787"/>
    </source>
</evidence>
<evidence type="ECO:0000256" key="4">
    <source>
        <dbReference type="ARBA" id="ARBA00023004"/>
    </source>
</evidence>
<keyword evidence="2 5" id="KW-0479">Metal-binding</keyword>
<dbReference type="AlphaFoldDB" id="A0AAV9FZ01"/>
<evidence type="ECO:0000256" key="3">
    <source>
        <dbReference type="ARBA" id="ARBA00023002"/>
    </source>
</evidence>
<accession>A0AAV9FZ01</accession>